<dbReference type="RefSeq" id="XP_009039426.1">
    <property type="nucleotide sequence ID" value="XM_009041178.1"/>
</dbReference>
<dbReference type="SMART" id="SM00822">
    <property type="entry name" value="PKS_KR"/>
    <property type="match status" value="1"/>
</dbReference>
<dbReference type="AlphaFoldDB" id="F0YGE0"/>
<dbReference type="KEGG" id="aaf:AURANDRAFT_60233"/>
<evidence type="ECO:0000256" key="5">
    <source>
        <dbReference type="SAM" id="MobiDB-lite"/>
    </source>
</evidence>
<keyword evidence="3" id="KW-0560">Oxidoreductase</keyword>
<dbReference type="PANTHER" id="PTHR43490">
    <property type="entry name" value="(+)-NEOMENTHOL DEHYDROGENASE"/>
    <property type="match status" value="1"/>
</dbReference>
<dbReference type="Gene3D" id="3.40.50.720">
    <property type="entry name" value="NAD(P)-binding Rossmann-like Domain"/>
    <property type="match status" value="1"/>
</dbReference>
<comment type="similarity">
    <text evidence="1 4">Belongs to the short-chain dehydrogenases/reductases (SDR) family.</text>
</comment>
<evidence type="ECO:0000313" key="8">
    <source>
        <dbReference type="Proteomes" id="UP000002729"/>
    </source>
</evidence>
<dbReference type="Pfam" id="PF00106">
    <property type="entry name" value="adh_short"/>
    <property type="match status" value="1"/>
</dbReference>
<dbReference type="GO" id="GO:0016020">
    <property type="term" value="C:membrane"/>
    <property type="evidence" value="ECO:0007669"/>
    <property type="project" value="TreeGrafter"/>
</dbReference>
<keyword evidence="2" id="KW-0521">NADP</keyword>
<dbReference type="InterPro" id="IPR020904">
    <property type="entry name" value="Sc_DH/Rdtase_CS"/>
</dbReference>
<dbReference type="Proteomes" id="UP000002729">
    <property type="component" value="Unassembled WGS sequence"/>
</dbReference>
<dbReference type="InParanoid" id="F0YGE0"/>
<evidence type="ECO:0000256" key="3">
    <source>
        <dbReference type="ARBA" id="ARBA00023002"/>
    </source>
</evidence>
<dbReference type="PRINTS" id="PR00081">
    <property type="entry name" value="GDHRDH"/>
</dbReference>
<keyword evidence="8" id="KW-1185">Reference proteome</keyword>
<evidence type="ECO:0000256" key="2">
    <source>
        <dbReference type="ARBA" id="ARBA00022857"/>
    </source>
</evidence>
<feature type="non-terminal residue" evidence="7">
    <location>
        <position position="1"/>
    </location>
</feature>
<dbReference type="SUPFAM" id="SSF51735">
    <property type="entry name" value="NAD(P)-binding Rossmann-fold domains"/>
    <property type="match status" value="1"/>
</dbReference>
<evidence type="ECO:0000259" key="6">
    <source>
        <dbReference type="SMART" id="SM00822"/>
    </source>
</evidence>
<dbReference type="EMBL" id="GL833138">
    <property type="protein sequence ID" value="EGB05883.1"/>
    <property type="molecule type" value="Genomic_DNA"/>
</dbReference>
<name>F0YGE0_AURAN</name>
<feature type="region of interest" description="Disordered" evidence="5">
    <location>
        <begin position="258"/>
        <end position="284"/>
    </location>
</feature>
<feature type="domain" description="Ketoreductase" evidence="6">
    <location>
        <begin position="3"/>
        <end position="174"/>
    </location>
</feature>
<evidence type="ECO:0000256" key="4">
    <source>
        <dbReference type="RuleBase" id="RU000363"/>
    </source>
</evidence>
<proteinExistence type="inferred from homology"/>
<evidence type="ECO:0000313" key="7">
    <source>
        <dbReference type="EMBL" id="EGB05883.1"/>
    </source>
</evidence>
<dbReference type="InterPro" id="IPR036291">
    <property type="entry name" value="NAD(P)-bd_dom_sf"/>
</dbReference>
<dbReference type="OrthoDB" id="1933717at2759"/>
<evidence type="ECO:0000256" key="1">
    <source>
        <dbReference type="ARBA" id="ARBA00006484"/>
    </source>
</evidence>
<dbReference type="PRINTS" id="PR00080">
    <property type="entry name" value="SDRFAMILY"/>
</dbReference>
<dbReference type="eggNOG" id="KOG1208">
    <property type="taxonomic scope" value="Eukaryota"/>
</dbReference>
<dbReference type="GO" id="GO:0016491">
    <property type="term" value="F:oxidoreductase activity"/>
    <property type="evidence" value="ECO:0007669"/>
    <property type="project" value="UniProtKB-KW"/>
</dbReference>
<gene>
    <name evidence="7" type="ORF">AURANDRAFT_60233</name>
</gene>
<organism evidence="8">
    <name type="scientific">Aureococcus anophagefferens</name>
    <name type="common">Harmful bloom alga</name>
    <dbReference type="NCBI Taxonomy" id="44056"/>
    <lineage>
        <taxon>Eukaryota</taxon>
        <taxon>Sar</taxon>
        <taxon>Stramenopiles</taxon>
        <taxon>Ochrophyta</taxon>
        <taxon>Pelagophyceae</taxon>
        <taxon>Pelagomonadales</taxon>
        <taxon>Pelagomonadaceae</taxon>
        <taxon>Aureococcus</taxon>
    </lineage>
</organism>
<dbReference type="OMA" id="PQTCEMA"/>
<dbReference type="InterPro" id="IPR057326">
    <property type="entry name" value="KR_dom"/>
</dbReference>
<reference evidence="7 8" key="1">
    <citation type="journal article" date="2011" name="Proc. Natl. Acad. Sci. U.S.A.">
        <title>Niche of harmful alga Aureococcus anophagefferens revealed through ecogenomics.</title>
        <authorList>
            <person name="Gobler C.J."/>
            <person name="Berry D.L."/>
            <person name="Dyhrman S.T."/>
            <person name="Wilhelm S.W."/>
            <person name="Salamov A."/>
            <person name="Lobanov A.V."/>
            <person name="Zhang Y."/>
            <person name="Collier J.L."/>
            <person name="Wurch L.L."/>
            <person name="Kustka A.B."/>
            <person name="Dill B.D."/>
            <person name="Shah M."/>
            <person name="VerBerkmoes N.C."/>
            <person name="Kuo A."/>
            <person name="Terry A."/>
            <person name="Pangilinan J."/>
            <person name="Lindquist E.A."/>
            <person name="Lucas S."/>
            <person name="Paulsen I.T."/>
            <person name="Hattenrath-Lehmann T.K."/>
            <person name="Talmage S.C."/>
            <person name="Walker E.A."/>
            <person name="Koch F."/>
            <person name="Burson A.M."/>
            <person name="Marcoval M.A."/>
            <person name="Tang Y.Z."/>
            <person name="Lecleir G.R."/>
            <person name="Coyne K.J."/>
            <person name="Berg G.M."/>
            <person name="Bertrand E.M."/>
            <person name="Saito M.A."/>
            <person name="Gladyshev V.N."/>
            <person name="Grigoriev I.V."/>
        </authorList>
    </citation>
    <scope>NUCLEOTIDE SEQUENCE [LARGE SCALE GENOMIC DNA]</scope>
    <source>
        <strain evidence="8">CCMP 1984</strain>
    </source>
</reference>
<dbReference type="PANTHER" id="PTHR43490:SF99">
    <property type="entry name" value="SHORT-CHAIN DEHYDROGENASE_REDUCTASE"/>
    <property type="match status" value="1"/>
</dbReference>
<protein>
    <recommendedName>
        <fullName evidence="6">Ketoreductase domain-containing protein</fullName>
    </recommendedName>
</protein>
<sequence>MSKTILVTGGNSGIGAALCKLLATEHGCRVLLGARSPEKGEKAKADIVAKYPDAKIDVVAIDVASDSSVAAAAAAVKAMGVTLYALVNNAGLGLAQADDDAHNTAAVMNVNYAGPKRVTDAFVPLIQPDGGRVVNVSSGAASAWVKGQDAATKKLYSTPGLTQAQLDASVAKEVAAGNVGWGDGYGISKAALTALTLVQAAAHPTLVVVSLSPGFIMTPMTVGYGAKLSPEEGCKSSIKCLFGDVVSGLYYGSDGLRSPMTVSRDPGTPEYAGEDDPDPAKYNK</sequence>
<dbReference type="GeneID" id="20222959"/>
<accession>F0YGE0</accession>
<dbReference type="PROSITE" id="PS00061">
    <property type="entry name" value="ADH_SHORT"/>
    <property type="match status" value="1"/>
</dbReference>
<dbReference type="InterPro" id="IPR002347">
    <property type="entry name" value="SDR_fam"/>
</dbReference>